<organism evidence="2 3">
    <name type="scientific">Heyndrickxia shackletonii</name>
    <dbReference type="NCBI Taxonomy" id="157838"/>
    <lineage>
        <taxon>Bacteria</taxon>
        <taxon>Bacillati</taxon>
        <taxon>Bacillota</taxon>
        <taxon>Bacilli</taxon>
        <taxon>Bacillales</taxon>
        <taxon>Bacillaceae</taxon>
        <taxon>Heyndrickxia</taxon>
    </lineage>
</organism>
<dbReference type="CDD" id="cd04692">
    <property type="entry name" value="NUDIX_Hydrolase"/>
    <property type="match status" value="1"/>
</dbReference>
<dbReference type="Gene3D" id="3.90.79.10">
    <property type="entry name" value="Nucleoside Triphosphate Pyrophosphohydrolase"/>
    <property type="match status" value="1"/>
</dbReference>
<dbReference type="Pfam" id="PF00293">
    <property type="entry name" value="NUDIX"/>
    <property type="match status" value="1"/>
</dbReference>
<reference evidence="2 3" key="1">
    <citation type="submission" date="2015-09" db="EMBL/GenBank/DDBJ databases">
        <title>Genome sequencing project for genomic taxonomy and phylogenomics of Bacillus-like bacteria.</title>
        <authorList>
            <person name="Liu B."/>
            <person name="Wang J."/>
            <person name="Zhu Y."/>
            <person name="Liu G."/>
            <person name="Chen Q."/>
            <person name="Chen Z."/>
            <person name="Lan J."/>
            <person name="Che J."/>
            <person name="Ge C."/>
            <person name="Shi H."/>
            <person name="Pan Z."/>
            <person name="Liu X."/>
        </authorList>
    </citation>
    <scope>NUCLEOTIDE SEQUENCE [LARGE SCALE GENOMIC DNA]</scope>
    <source>
        <strain evidence="2 3">LMG 18435</strain>
    </source>
</reference>
<keyword evidence="3" id="KW-1185">Reference proteome</keyword>
<dbReference type="GO" id="GO:0003824">
    <property type="term" value="F:catalytic activity"/>
    <property type="evidence" value="ECO:0007669"/>
    <property type="project" value="UniProtKB-ARBA"/>
</dbReference>
<evidence type="ECO:0000313" key="2">
    <source>
        <dbReference type="EMBL" id="KQL53130.1"/>
    </source>
</evidence>
<sequence>MTKEFFDIFDADMNHMGVAERNEVHQKGYWHKAFHCWFYQIENGVLNVLFQKRQHDKDTHPNLLDITAAGHLTAGERPHEGIREVEEELGIQVQMDELESIGVISASYTGDTFIDNEFCYTYFYHYKEHMEKIIPDPVEVAGIYRIPFHQMEGLYNGSLKSINISGFEYKNNQLTSLRTDVELKDFVPHPSNYYKVIFDKLSKINKVLST</sequence>
<dbReference type="EMBL" id="LJJC01000004">
    <property type="protein sequence ID" value="KQL53130.1"/>
    <property type="molecule type" value="Genomic_DNA"/>
</dbReference>
<accession>A0A0Q3WVU5</accession>
<dbReference type="InterPro" id="IPR000086">
    <property type="entry name" value="NUDIX_hydrolase_dom"/>
</dbReference>
<proteinExistence type="predicted"/>
<dbReference type="PATRIC" id="fig|157838.3.peg.1374"/>
<dbReference type="PANTHER" id="PTHR10885:SF0">
    <property type="entry name" value="ISOPENTENYL-DIPHOSPHATE DELTA-ISOMERASE"/>
    <property type="match status" value="1"/>
</dbReference>
<dbReference type="InterPro" id="IPR015797">
    <property type="entry name" value="NUDIX_hydrolase-like_dom_sf"/>
</dbReference>
<dbReference type="RefSeq" id="WP_055738854.1">
    <property type="nucleotide sequence ID" value="NZ_JAAIWL010000004.1"/>
</dbReference>
<dbReference type="OrthoDB" id="9780586at2"/>
<evidence type="ECO:0000259" key="1">
    <source>
        <dbReference type="PROSITE" id="PS51462"/>
    </source>
</evidence>
<feature type="domain" description="Nudix hydrolase" evidence="1">
    <location>
        <begin position="29"/>
        <end position="168"/>
    </location>
</feature>
<dbReference type="SUPFAM" id="SSF55811">
    <property type="entry name" value="Nudix"/>
    <property type="match status" value="1"/>
</dbReference>
<dbReference type="PROSITE" id="PS51462">
    <property type="entry name" value="NUDIX"/>
    <property type="match status" value="1"/>
</dbReference>
<evidence type="ECO:0000313" key="3">
    <source>
        <dbReference type="Proteomes" id="UP000051888"/>
    </source>
</evidence>
<name>A0A0Q3WVU5_9BACI</name>
<dbReference type="AlphaFoldDB" id="A0A0Q3WVU5"/>
<gene>
    <name evidence="2" type="ORF">AN964_06150</name>
</gene>
<comment type="caution">
    <text evidence="2">The sequence shown here is derived from an EMBL/GenBank/DDBJ whole genome shotgun (WGS) entry which is preliminary data.</text>
</comment>
<dbReference type="STRING" id="157838.AN964_06150"/>
<dbReference type="PANTHER" id="PTHR10885">
    <property type="entry name" value="ISOPENTENYL-DIPHOSPHATE DELTA-ISOMERASE"/>
    <property type="match status" value="1"/>
</dbReference>
<dbReference type="Proteomes" id="UP000051888">
    <property type="component" value="Unassembled WGS sequence"/>
</dbReference>
<protein>
    <recommendedName>
        <fullName evidence="1">Nudix hydrolase domain-containing protein</fullName>
    </recommendedName>
</protein>